<gene>
    <name evidence="1" type="ORF">LOK49_LG08G03011</name>
</gene>
<dbReference type="EMBL" id="CM045766">
    <property type="protein sequence ID" value="KAI8003546.1"/>
    <property type="molecule type" value="Genomic_DNA"/>
</dbReference>
<dbReference type="Proteomes" id="UP001060215">
    <property type="component" value="Chromosome 9"/>
</dbReference>
<protein>
    <submittedName>
        <fullName evidence="1">Uncharacterized protein</fullName>
    </submittedName>
</protein>
<name>A0ACC0GTX1_9ERIC</name>
<sequence>MFACFGFPQIDKNALKFKMKPLEHMDLMRRVYEGATATGKFAWTPGAAFEPVATEDNPLLVDEEDCEDSSGLPPFQPSAQHGQTVHHSSAQEEDIPVSVHATTSVIHDEDIPVSGHAAASPIHADDTPTSGRSKRKFSRTTQSQRKKG</sequence>
<comment type="caution">
    <text evidence="1">The sequence shown here is derived from an EMBL/GenBank/DDBJ whole genome shotgun (WGS) entry which is preliminary data.</text>
</comment>
<keyword evidence="2" id="KW-1185">Reference proteome</keyword>
<reference evidence="1 2" key="1">
    <citation type="journal article" date="2022" name="Plant J.">
        <title>Chromosome-level genome of Camellia lanceoleosa provides a valuable resource for understanding genome evolution and self-incompatibility.</title>
        <authorList>
            <person name="Gong W."/>
            <person name="Xiao S."/>
            <person name="Wang L."/>
            <person name="Liao Z."/>
            <person name="Chang Y."/>
            <person name="Mo W."/>
            <person name="Hu G."/>
            <person name="Li W."/>
            <person name="Zhao G."/>
            <person name="Zhu H."/>
            <person name="Hu X."/>
            <person name="Ji K."/>
            <person name="Xiang X."/>
            <person name="Song Q."/>
            <person name="Yuan D."/>
            <person name="Jin S."/>
            <person name="Zhang L."/>
        </authorList>
    </citation>
    <scope>NUCLEOTIDE SEQUENCE [LARGE SCALE GENOMIC DNA]</scope>
    <source>
        <strain evidence="1">SQ_2022a</strain>
    </source>
</reference>
<accession>A0ACC0GTX1</accession>
<organism evidence="1 2">
    <name type="scientific">Camellia lanceoleosa</name>
    <dbReference type="NCBI Taxonomy" id="1840588"/>
    <lineage>
        <taxon>Eukaryota</taxon>
        <taxon>Viridiplantae</taxon>
        <taxon>Streptophyta</taxon>
        <taxon>Embryophyta</taxon>
        <taxon>Tracheophyta</taxon>
        <taxon>Spermatophyta</taxon>
        <taxon>Magnoliopsida</taxon>
        <taxon>eudicotyledons</taxon>
        <taxon>Gunneridae</taxon>
        <taxon>Pentapetalae</taxon>
        <taxon>asterids</taxon>
        <taxon>Ericales</taxon>
        <taxon>Theaceae</taxon>
        <taxon>Camellia</taxon>
    </lineage>
</organism>
<proteinExistence type="predicted"/>
<evidence type="ECO:0000313" key="2">
    <source>
        <dbReference type="Proteomes" id="UP001060215"/>
    </source>
</evidence>
<evidence type="ECO:0000313" key="1">
    <source>
        <dbReference type="EMBL" id="KAI8003546.1"/>
    </source>
</evidence>